<dbReference type="EMBL" id="PGEX01000001">
    <property type="protein sequence ID" value="PJJ40513.1"/>
    <property type="molecule type" value="Genomic_DNA"/>
</dbReference>
<dbReference type="PANTHER" id="PTHR22576:SF37">
    <property type="entry name" value="MUCOSA-ASSOCIATED LYMPHOID TISSUE LYMPHOMA TRANSLOCATION PROTEIN 1"/>
    <property type="match status" value="1"/>
</dbReference>
<dbReference type="Pfam" id="PF00656">
    <property type="entry name" value="Peptidase_C14"/>
    <property type="match status" value="1"/>
</dbReference>
<feature type="domain" description="Peptidase C14 caspase" evidence="1">
    <location>
        <begin position="1"/>
        <end position="192"/>
    </location>
</feature>
<dbReference type="GO" id="GO:0004197">
    <property type="term" value="F:cysteine-type endopeptidase activity"/>
    <property type="evidence" value="ECO:0007669"/>
    <property type="project" value="InterPro"/>
</dbReference>
<evidence type="ECO:0000313" key="2">
    <source>
        <dbReference type="EMBL" id="PJJ40513.1"/>
    </source>
</evidence>
<dbReference type="OrthoDB" id="9812126at2"/>
<reference evidence="2 3" key="1">
    <citation type="submission" date="2017-11" db="EMBL/GenBank/DDBJ databases">
        <title>Animal gut microbial communities from fecal samples from Wisconsin, USA.</title>
        <authorList>
            <person name="Neumann A."/>
        </authorList>
    </citation>
    <scope>NUCLEOTIDE SEQUENCE [LARGE SCALE GENOMIC DNA]</scope>
    <source>
        <strain evidence="2 3">UWS3</strain>
    </source>
</reference>
<gene>
    <name evidence="2" type="ORF">BGX16_0440</name>
</gene>
<dbReference type="InterPro" id="IPR052039">
    <property type="entry name" value="Caspase-related_regulators"/>
</dbReference>
<protein>
    <submittedName>
        <fullName evidence="2">Caspase domain-containing protein</fullName>
    </submittedName>
</protein>
<comment type="caution">
    <text evidence="2">The sequence shown here is derived from an EMBL/GenBank/DDBJ whole genome shotgun (WGS) entry which is preliminary data.</text>
</comment>
<accession>A0A2M9A4E4</accession>
<dbReference type="RefSeq" id="WP_100424587.1">
    <property type="nucleotide sequence ID" value="NZ_PGEX01000001.1"/>
</dbReference>
<dbReference type="InterPro" id="IPR011600">
    <property type="entry name" value="Pept_C14_caspase"/>
</dbReference>
<sequence length="325" mass="35669">MRKALIVGINYYKSRFINNLKGCVNDATNVARVLTQNADDTVNFECNVCLAKDRNSSISSNELRESIRTLFAGDDDIALLYFSGHGYCDSVGGYLISSDSRTGCDGVTLNEVVTLANQSKCKNKIIILDCCHSGVAAENPISGVSEIKEGVVILTACTKIQPAMEKGGEGIFTSLLVDALNGSAANLIGNITPGSVYAYIDQSLGAWEQRPVFKANVKNFVSLRKTQPTISLDDLHKLVSLFPTSNYEYPLNPTYEPEMKGRSEGMPGPILENTQKFAILQKYNRVNLLVPVDAPHMWHAAMWSKSCKLTALGRFYHMLVQKGRI</sequence>
<dbReference type="InterPro" id="IPR029030">
    <property type="entry name" value="Caspase-like_dom_sf"/>
</dbReference>
<proteinExistence type="predicted"/>
<name>A0A2M9A4E4_9BACT</name>
<evidence type="ECO:0000313" key="3">
    <source>
        <dbReference type="Proteomes" id="UP000231134"/>
    </source>
</evidence>
<dbReference type="GO" id="GO:0006508">
    <property type="term" value="P:proteolysis"/>
    <property type="evidence" value="ECO:0007669"/>
    <property type="project" value="InterPro"/>
</dbReference>
<dbReference type="AlphaFoldDB" id="A0A2M9A4E4"/>
<dbReference type="PANTHER" id="PTHR22576">
    <property type="entry name" value="MUCOSA ASSOCIATED LYMPHOID TISSUE LYMPHOMA TRANSLOCATION PROTEIN 1/PARACASPASE"/>
    <property type="match status" value="1"/>
</dbReference>
<keyword evidence="3" id="KW-1185">Reference proteome</keyword>
<organism evidence="2 3">
    <name type="scientific">Hallerella succinigenes</name>
    <dbReference type="NCBI Taxonomy" id="1896222"/>
    <lineage>
        <taxon>Bacteria</taxon>
        <taxon>Pseudomonadati</taxon>
        <taxon>Fibrobacterota</taxon>
        <taxon>Fibrobacteria</taxon>
        <taxon>Fibrobacterales</taxon>
        <taxon>Fibrobacteraceae</taxon>
        <taxon>Hallerella</taxon>
    </lineage>
</organism>
<dbReference type="Proteomes" id="UP000231134">
    <property type="component" value="Unassembled WGS sequence"/>
</dbReference>
<dbReference type="Gene3D" id="3.40.50.1460">
    <property type="match status" value="1"/>
</dbReference>
<dbReference type="SUPFAM" id="SSF52129">
    <property type="entry name" value="Caspase-like"/>
    <property type="match status" value="1"/>
</dbReference>
<evidence type="ECO:0000259" key="1">
    <source>
        <dbReference type="Pfam" id="PF00656"/>
    </source>
</evidence>